<dbReference type="EMBL" id="JAOBTT010000001">
    <property type="protein sequence ID" value="MDZ7277603.1"/>
    <property type="molecule type" value="Genomic_DNA"/>
</dbReference>
<dbReference type="Proteomes" id="UP001288620">
    <property type="component" value="Unassembled WGS sequence"/>
</dbReference>
<evidence type="ECO:0000313" key="10">
    <source>
        <dbReference type="Proteomes" id="UP001288620"/>
    </source>
</evidence>
<dbReference type="PANTHER" id="PTHR34386">
    <property type="entry name" value="GLUTAREDOXIN"/>
    <property type="match status" value="1"/>
</dbReference>
<organism evidence="9 10">
    <name type="scientific">Pantoea eucrina</name>
    <dbReference type="NCBI Taxonomy" id="472693"/>
    <lineage>
        <taxon>Bacteria</taxon>
        <taxon>Pseudomonadati</taxon>
        <taxon>Pseudomonadota</taxon>
        <taxon>Gammaproteobacteria</taxon>
        <taxon>Enterobacterales</taxon>
        <taxon>Erwiniaceae</taxon>
        <taxon>Pantoea</taxon>
    </lineage>
</organism>
<dbReference type="InterPro" id="IPR036249">
    <property type="entry name" value="Thioredoxin-like_sf"/>
</dbReference>
<evidence type="ECO:0000256" key="5">
    <source>
        <dbReference type="ARBA" id="ARBA00022982"/>
    </source>
</evidence>
<keyword evidence="10" id="KW-1185">Reference proteome</keyword>
<dbReference type="Pfam" id="PF00462">
    <property type="entry name" value="Glutaredoxin"/>
    <property type="match status" value="1"/>
</dbReference>
<evidence type="ECO:0000256" key="2">
    <source>
        <dbReference type="ARBA" id="ARBA00007787"/>
    </source>
</evidence>
<gene>
    <name evidence="9" type="primary">nrdH</name>
    <name evidence="9" type="ORF">N4G40_04830</name>
</gene>
<dbReference type="PROSITE" id="PS51354">
    <property type="entry name" value="GLUTAREDOXIN_2"/>
    <property type="match status" value="1"/>
</dbReference>
<evidence type="ECO:0000256" key="7">
    <source>
        <dbReference type="ARBA" id="ARBA00023284"/>
    </source>
</evidence>
<evidence type="ECO:0000256" key="3">
    <source>
        <dbReference type="ARBA" id="ARBA00017945"/>
    </source>
</evidence>
<dbReference type="RefSeq" id="WP_322541689.1">
    <property type="nucleotide sequence ID" value="NZ_JAOBTT010000001.1"/>
</dbReference>
<dbReference type="PANTHER" id="PTHR34386:SF1">
    <property type="entry name" value="GLUTAREDOXIN-LIKE PROTEIN NRDH"/>
    <property type="match status" value="1"/>
</dbReference>
<dbReference type="SUPFAM" id="SSF52833">
    <property type="entry name" value="Thioredoxin-like"/>
    <property type="match status" value="1"/>
</dbReference>
<evidence type="ECO:0000256" key="4">
    <source>
        <dbReference type="ARBA" id="ARBA00022448"/>
    </source>
</evidence>
<evidence type="ECO:0000313" key="9">
    <source>
        <dbReference type="EMBL" id="MDZ7277603.1"/>
    </source>
</evidence>
<dbReference type="InterPro" id="IPR002109">
    <property type="entry name" value="Glutaredoxin"/>
</dbReference>
<accession>A0ABU5LCC9</accession>
<dbReference type="InterPro" id="IPR011909">
    <property type="entry name" value="GlrX_NrdH"/>
</dbReference>
<evidence type="ECO:0000256" key="1">
    <source>
        <dbReference type="ARBA" id="ARBA00002292"/>
    </source>
</evidence>
<comment type="function">
    <text evidence="1">Electron transport system for the ribonucleotide reductase system NrdEF.</text>
</comment>
<proteinExistence type="inferred from homology"/>
<comment type="caution">
    <text evidence="9">The sequence shown here is derived from an EMBL/GenBank/DDBJ whole genome shotgun (WGS) entry which is preliminary data.</text>
</comment>
<keyword evidence="4" id="KW-0813">Transport</keyword>
<name>A0ABU5LCC9_9GAMM</name>
<keyword evidence="6" id="KW-1015">Disulfide bond</keyword>
<keyword evidence="5" id="KW-0249">Electron transport</keyword>
<dbReference type="NCBIfam" id="TIGR02194">
    <property type="entry name" value="GlrX_NrdH"/>
    <property type="match status" value="1"/>
</dbReference>
<evidence type="ECO:0000256" key="6">
    <source>
        <dbReference type="ARBA" id="ARBA00023157"/>
    </source>
</evidence>
<protein>
    <recommendedName>
        <fullName evidence="3">Glutaredoxin-like protein NrdH</fullName>
    </recommendedName>
</protein>
<dbReference type="Gene3D" id="3.40.30.10">
    <property type="entry name" value="Glutaredoxin"/>
    <property type="match status" value="1"/>
</dbReference>
<feature type="domain" description="Glutaredoxin" evidence="8">
    <location>
        <begin position="3"/>
        <end position="60"/>
    </location>
</feature>
<reference evidence="10" key="1">
    <citation type="submission" date="2023-07" db="EMBL/GenBank/DDBJ databases">
        <title>Structural and functional analysis of rice phyllospheric bacteria for their antimicrobial properties and defense elicitation against blast disease.</title>
        <authorList>
            <person name="Sahu K.P."/>
            <person name="Asharani P."/>
            <person name="Kumar M."/>
            <person name="Reddy B."/>
            <person name="Kumar A."/>
        </authorList>
    </citation>
    <scope>NUCLEOTIDE SEQUENCE [LARGE SCALE GENOMIC DNA]</scope>
    <source>
        <strain evidence="10">OsEp_Plm_30P10</strain>
    </source>
</reference>
<comment type="similarity">
    <text evidence="2">Belongs to the glutaredoxin family.</text>
</comment>
<dbReference type="CDD" id="cd02976">
    <property type="entry name" value="NrdH"/>
    <property type="match status" value="1"/>
</dbReference>
<dbReference type="InterPro" id="IPR051548">
    <property type="entry name" value="Grx-like_ET"/>
</dbReference>
<keyword evidence="7" id="KW-0676">Redox-active center</keyword>
<sequence>MRIIIYTRDNCVQCNATKSALDRSGLDYHLINLDEQPEEIAALKALGHRQLPVVRVDEESWSGFRPDKIAALRQLAATGA</sequence>
<evidence type="ECO:0000259" key="8">
    <source>
        <dbReference type="Pfam" id="PF00462"/>
    </source>
</evidence>